<sequence>MARIWVSGSIIVTAIAALKTYIVLTIALPGVSMDFATVSGMFALFFGFTAAVAYISFKQLSSYMDWQRKEKLAPGAGEPAAKETVILRYASDWGLSQAEADVAIFVVKGFSNSEIAEMRGSAIATVKSQLSRIYQKSGLETRYQLIGFVTDEVCGMAHEPKVTKVQVMTRKVLPLVGRSQSAG</sequence>
<keyword evidence="3" id="KW-0238">DNA-binding</keyword>
<keyword evidence="1" id="KW-0472">Membrane</keyword>
<protein>
    <submittedName>
        <fullName evidence="3">DNA-binding CsgD family transcriptional regulator</fullName>
    </submittedName>
</protein>
<evidence type="ECO:0000313" key="3">
    <source>
        <dbReference type="EMBL" id="MBB4172801.1"/>
    </source>
</evidence>
<keyword evidence="1" id="KW-1133">Transmembrane helix</keyword>
<dbReference type="SMART" id="SM00421">
    <property type="entry name" value="HTH_LUXR"/>
    <property type="match status" value="1"/>
</dbReference>
<dbReference type="InterPro" id="IPR000792">
    <property type="entry name" value="Tscrpt_reg_LuxR_C"/>
</dbReference>
<feature type="domain" description="HTH luxR-type" evidence="2">
    <location>
        <begin position="92"/>
        <end position="149"/>
    </location>
</feature>
<dbReference type="RefSeq" id="WP_025055113.1">
    <property type="nucleotide sequence ID" value="NZ_JACIFU010000001.1"/>
</dbReference>
<dbReference type="GO" id="GO:0006355">
    <property type="term" value="P:regulation of DNA-templated transcription"/>
    <property type="evidence" value="ECO:0007669"/>
    <property type="project" value="InterPro"/>
</dbReference>
<keyword evidence="1" id="KW-0812">Transmembrane</keyword>
<dbReference type="OrthoDB" id="8277135at2"/>
<evidence type="ECO:0000256" key="1">
    <source>
        <dbReference type="SAM" id="Phobius"/>
    </source>
</evidence>
<dbReference type="InterPro" id="IPR036388">
    <property type="entry name" value="WH-like_DNA-bd_sf"/>
</dbReference>
<dbReference type="Gene3D" id="1.10.10.10">
    <property type="entry name" value="Winged helix-like DNA-binding domain superfamily/Winged helix DNA-binding domain"/>
    <property type="match status" value="1"/>
</dbReference>
<dbReference type="EMBL" id="JACIFU010000001">
    <property type="protein sequence ID" value="MBB4172801.1"/>
    <property type="molecule type" value="Genomic_DNA"/>
</dbReference>
<dbReference type="InterPro" id="IPR016032">
    <property type="entry name" value="Sig_transdc_resp-reg_C-effctor"/>
</dbReference>
<gene>
    <name evidence="3" type="ORF">GGR93_000562</name>
</gene>
<organism evidence="3 4">
    <name type="scientific">Sulfitobacter noctilucicola</name>
    <dbReference type="NCBI Taxonomy" id="1342301"/>
    <lineage>
        <taxon>Bacteria</taxon>
        <taxon>Pseudomonadati</taxon>
        <taxon>Pseudomonadota</taxon>
        <taxon>Alphaproteobacteria</taxon>
        <taxon>Rhodobacterales</taxon>
        <taxon>Roseobacteraceae</taxon>
        <taxon>Sulfitobacter</taxon>
    </lineage>
</organism>
<dbReference type="SUPFAM" id="SSF46894">
    <property type="entry name" value="C-terminal effector domain of the bipartite response regulators"/>
    <property type="match status" value="1"/>
</dbReference>
<evidence type="ECO:0000259" key="2">
    <source>
        <dbReference type="SMART" id="SM00421"/>
    </source>
</evidence>
<dbReference type="AlphaFoldDB" id="A0A7W6M5L6"/>
<comment type="caution">
    <text evidence="3">The sequence shown here is derived from an EMBL/GenBank/DDBJ whole genome shotgun (WGS) entry which is preliminary data.</text>
</comment>
<feature type="transmembrane region" description="Helical" evidence="1">
    <location>
        <begin position="35"/>
        <end position="57"/>
    </location>
</feature>
<dbReference type="PRINTS" id="PR00038">
    <property type="entry name" value="HTHLUXR"/>
</dbReference>
<keyword evidence="4" id="KW-1185">Reference proteome</keyword>
<proteinExistence type="predicted"/>
<accession>A0A7W6M5L6</accession>
<dbReference type="GO" id="GO:0003677">
    <property type="term" value="F:DNA binding"/>
    <property type="evidence" value="ECO:0007669"/>
    <property type="project" value="UniProtKB-KW"/>
</dbReference>
<evidence type="ECO:0000313" key="4">
    <source>
        <dbReference type="Proteomes" id="UP000565745"/>
    </source>
</evidence>
<reference evidence="3 4" key="1">
    <citation type="submission" date="2020-08" db="EMBL/GenBank/DDBJ databases">
        <title>Genomic Encyclopedia of Type Strains, Phase IV (KMG-IV): sequencing the most valuable type-strain genomes for metagenomic binning, comparative biology and taxonomic classification.</title>
        <authorList>
            <person name="Goeker M."/>
        </authorList>
    </citation>
    <scope>NUCLEOTIDE SEQUENCE [LARGE SCALE GENOMIC DNA]</scope>
    <source>
        <strain evidence="3 4">DSM 101015</strain>
    </source>
</reference>
<name>A0A7W6M5L6_9RHOB</name>
<dbReference type="Pfam" id="PF00196">
    <property type="entry name" value="GerE"/>
    <property type="match status" value="1"/>
</dbReference>
<feature type="transmembrane region" description="Helical" evidence="1">
    <location>
        <begin position="7"/>
        <end position="29"/>
    </location>
</feature>
<dbReference type="Proteomes" id="UP000565745">
    <property type="component" value="Unassembled WGS sequence"/>
</dbReference>